<accession>A0A6V7V398</accession>
<gene>
    <name evidence="1" type="ORF">MENT_LOCUS19988</name>
</gene>
<name>A0A6V7V398_MELEN</name>
<dbReference type="EMBL" id="CAJEWN010000143">
    <property type="protein sequence ID" value="CAD2168608.1"/>
    <property type="molecule type" value="Genomic_DNA"/>
</dbReference>
<evidence type="ECO:0000313" key="1">
    <source>
        <dbReference type="EMBL" id="CAD2168608.1"/>
    </source>
</evidence>
<reference evidence="1 2" key="1">
    <citation type="submission" date="2020-08" db="EMBL/GenBank/DDBJ databases">
        <authorList>
            <person name="Koutsovoulos G."/>
            <person name="Danchin GJ E."/>
        </authorList>
    </citation>
    <scope>NUCLEOTIDE SEQUENCE [LARGE SCALE GENOMIC DNA]</scope>
</reference>
<protein>
    <submittedName>
        <fullName evidence="1">Uncharacterized protein</fullName>
    </submittedName>
</protein>
<dbReference type="Proteomes" id="UP000580250">
    <property type="component" value="Unassembled WGS sequence"/>
</dbReference>
<sequence length="40" mass="5053">MKCVEQNHFMHEMFRVHFSAVLKRWFAFMDFVWKKSRGFI</sequence>
<dbReference type="AlphaFoldDB" id="A0A6V7V398"/>
<evidence type="ECO:0000313" key="2">
    <source>
        <dbReference type="Proteomes" id="UP000580250"/>
    </source>
</evidence>
<proteinExistence type="predicted"/>
<organism evidence="1 2">
    <name type="scientific">Meloidogyne enterolobii</name>
    <name type="common">Root-knot nematode worm</name>
    <name type="synonym">Meloidogyne mayaguensis</name>
    <dbReference type="NCBI Taxonomy" id="390850"/>
    <lineage>
        <taxon>Eukaryota</taxon>
        <taxon>Metazoa</taxon>
        <taxon>Ecdysozoa</taxon>
        <taxon>Nematoda</taxon>
        <taxon>Chromadorea</taxon>
        <taxon>Rhabditida</taxon>
        <taxon>Tylenchina</taxon>
        <taxon>Tylenchomorpha</taxon>
        <taxon>Tylenchoidea</taxon>
        <taxon>Meloidogynidae</taxon>
        <taxon>Meloidogyninae</taxon>
        <taxon>Meloidogyne</taxon>
    </lineage>
</organism>
<comment type="caution">
    <text evidence="1">The sequence shown here is derived from an EMBL/GenBank/DDBJ whole genome shotgun (WGS) entry which is preliminary data.</text>
</comment>